<evidence type="ECO:0000313" key="10">
    <source>
        <dbReference type="EnsemblPlants" id="Pp3c11_5420V3.1"/>
    </source>
</evidence>
<dbReference type="EnsemblPlants" id="Pp3c11_5420V3.1">
    <property type="protein sequence ID" value="Pp3c11_5420V3.1"/>
    <property type="gene ID" value="Pp3c11_5420"/>
</dbReference>
<dbReference type="GO" id="GO:0000976">
    <property type="term" value="F:transcription cis-regulatory region binding"/>
    <property type="evidence" value="ECO:0007669"/>
    <property type="project" value="UniProtKB-ARBA"/>
</dbReference>
<dbReference type="OrthoDB" id="2143914at2759"/>
<dbReference type="SUPFAM" id="SSF46689">
    <property type="entry name" value="Homeodomain-like"/>
    <property type="match status" value="1"/>
</dbReference>
<keyword evidence="2" id="KW-0677">Repeat</keyword>
<dbReference type="EnsemblPlants" id="Pp3c11_5420V3.2">
    <property type="protein sequence ID" value="Pp3c11_5420V3.2"/>
    <property type="gene ID" value="Pp3c11_5420"/>
</dbReference>
<dbReference type="PROSITE" id="PS50090">
    <property type="entry name" value="MYB_LIKE"/>
    <property type="match status" value="2"/>
</dbReference>
<dbReference type="FunFam" id="1.10.10.60:FF:000394">
    <property type="entry name" value="MYB transcription factor"/>
    <property type="match status" value="1"/>
</dbReference>
<dbReference type="InterPro" id="IPR009057">
    <property type="entry name" value="Homeodomain-like_sf"/>
</dbReference>
<keyword evidence="11" id="KW-1185">Reference proteome</keyword>
<proteinExistence type="predicted"/>
<dbReference type="SMART" id="SM00717">
    <property type="entry name" value="SANT"/>
    <property type="match status" value="2"/>
</dbReference>
<evidence type="ECO:0000256" key="5">
    <source>
        <dbReference type="ARBA" id="ARBA00023163"/>
    </source>
</evidence>
<evidence type="ECO:0000256" key="4">
    <source>
        <dbReference type="ARBA" id="ARBA00023125"/>
    </source>
</evidence>
<dbReference type="Gramene" id="Pp3c11_5420V3.1">
    <property type="protein sequence ID" value="Pp3c11_5420V3.1"/>
    <property type="gene ID" value="Pp3c11_5420"/>
</dbReference>
<reference evidence="10" key="3">
    <citation type="submission" date="2020-12" db="UniProtKB">
        <authorList>
            <consortium name="EnsemblPlants"/>
        </authorList>
    </citation>
    <scope>IDENTIFICATION</scope>
</reference>
<gene>
    <name evidence="10" type="primary">LOC112288298</name>
    <name evidence="9" type="ORF">PHYPA_014626</name>
</gene>
<dbReference type="InterPro" id="IPR015495">
    <property type="entry name" value="Myb_TF_plants"/>
</dbReference>
<dbReference type="EMBL" id="ABEU02000011">
    <property type="protein sequence ID" value="PNR44856.1"/>
    <property type="molecule type" value="Genomic_DNA"/>
</dbReference>
<dbReference type="PANTHER" id="PTHR10641:SF1387">
    <property type="entry name" value="OS08G0486300 PROTEIN"/>
    <property type="match status" value="1"/>
</dbReference>
<feature type="domain" description="HTH myb-type" evidence="8">
    <location>
        <begin position="64"/>
        <end position="118"/>
    </location>
</feature>
<evidence type="ECO:0000313" key="9">
    <source>
        <dbReference type="EMBL" id="PNR44856.1"/>
    </source>
</evidence>
<evidence type="ECO:0000256" key="2">
    <source>
        <dbReference type="ARBA" id="ARBA00022737"/>
    </source>
</evidence>
<evidence type="ECO:0000256" key="1">
    <source>
        <dbReference type="ARBA" id="ARBA00004123"/>
    </source>
</evidence>
<dbReference type="PANTHER" id="PTHR10641">
    <property type="entry name" value="MYB FAMILY TRANSCRIPTION FACTOR"/>
    <property type="match status" value="1"/>
</dbReference>
<comment type="subcellular location">
    <subcellularLocation>
        <location evidence="1">Nucleus</location>
    </subcellularLocation>
</comment>
<feature type="domain" description="Myb-like" evidence="7">
    <location>
        <begin position="64"/>
        <end position="114"/>
    </location>
</feature>
<dbReference type="AlphaFoldDB" id="A0A2K1JTM8"/>
<dbReference type="PROSITE" id="PS51294">
    <property type="entry name" value="HTH_MYB"/>
    <property type="match status" value="2"/>
</dbReference>
<sequence>MTRAPLGDIEKEVLKKGPWTPDEDQKLVAYIQQHGHGSWRSLPINAGLQRCGKSCRLRWTNYLRPDIKRGRFSHEEDQMIVHLHAILGNRWSAIASHLPRRTDNEIKNYWNTHLKKRLMQMGIDPVTHKSTAAEELVHYSIIPGLRPVVSTNLTHMSQWDSARAEAEARLSRQSSLTSPASDLAQTSLEHQKSNLSTKNDVNNQVASSNFMSSWKAQVTETLRPNFGVVELDKPPASPVNLQKFLQEWESSLKAPQPEMEGPSIHDSITNIPSLSSGTASELVSTQYSPDVSSASYRMPVSSMILPSPAQISERLMASRHCDSLLPLPRIDLAGSNIFPAQSPSATESSFSFSGLCKVDNEHQYSPTSILHGPSGHDSSYSSPCGSSSSAYDSVDILAQSFSLVHNDNHQHSRATLAMNFSQEPSFWTQQQVALVDALQPESYFTHELGVNIAQKPPSHSFNLSVNSMVNQVGVPNNIPIPQFDYLC</sequence>
<dbReference type="InterPro" id="IPR001005">
    <property type="entry name" value="SANT/Myb"/>
</dbReference>
<organism evidence="9">
    <name type="scientific">Physcomitrium patens</name>
    <name type="common">Spreading-leaved earth moss</name>
    <name type="synonym">Physcomitrella patens</name>
    <dbReference type="NCBI Taxonomy" id="3218"/>
    <lineage>
        <taxon>Eukaryota</taxon>
        <taxon>Viridiplantae</taxon>
        <taxon>Streptophyta</taxon>
        <taxon>Embryophyta</taxon>
        <taxon>Bryophyta</taxon>
        <taxon>Bryophytina</taxon>
        <taxon>Bryopsida</taxon>
        <taxon>Funariidae</taxon>
        <taxon>Funariales</taxon>
        <taxon>Funariaceae</taxon>
        <taxon>Physcomitrium</taxon>
    </lineage>
</organism>
<name>A0A2K1JTM8_PHYPA</name>
<keyword evidence="3" id="KW-0805">Transcription regulation</keyword>
<reference evidence="9 11" key="2">
    <citation type="journal article" date="2018" name="Plant J.">
        <title>The Physcomitrella patens chromosome-scale assembly reveals moss genome structure and evolution.</title>
        <authorList>
            <person name="Lang D."/>
            <person name="Ullrich K.K."/>
            <person name="Murat F."/>
            <person name="Fuchs J."/>
            <person name="Jenkins J."/>
            <person name="Haas F.B."/>
            <person name="Piednoel M."/>
            <person name="Gundlach H."/>
            <person name="Van Bel M."/>
            <person name="Meyberg R."/>
            <person name="Vives C."/>
            <person name="Morata J."/>
            <person name="Symeonidi A."/>
            <person name="Hiss M."/>
            <person name="Muchero W."/>
            <person name="Kamisugi Y."/>
            <person name="Saleh O."/>
            <person name="Blanc G."/>
            <person name="Decker E.L."/>
            <person name="van Gessel N."/>
            <person name="Grimwood J."/>
            <person name="Hayes R.D."/>
            <person name="Graham S.W."/>
            <person name="Gunter L.E."/>
            <person name="McDaniel S.F."/>
            <person name="Hoernstein S.N.W."/>
            <person name="Larsson A."/>
            <person name="Li F.W."/>
            <person name="Perroud P.F."/>
            <person name="Phillips J."/>
            <person name="Ranjan P."/>
            <person name="Rokshar D.S."/>
            <person name="Rothfels C.J."/>
            <person name="Schneider L."/>
            <person name="Shu S."/>
            <person name="Stevenson D.W."/>
            <person name="Thummler F."/>
            <person name="Tillich M."/>
            <person name="Villarreal Aguilar J.C."/>
            <person name="Widiez T."/>
            <person name="Wong G.K."/>
            <person name="Wymore A."/>
            <person name="Zhang Y."/>
            <person name="Zimmer A.D."/>
            <person name="Quatrano R.S."/>
            <person name="Mayer K.F.X."/>
            <person name="Goodstein D."/>
            <person name="Casacuberta J.M."/>
            <person name="Vandepoele K."/>
            <person name="Reski R."/>
            <person name="Cuming A.C."/>
            <person name="Tuskan G.A."/>
            <person name="Maumus F."/>
            <person name="Salse J."/>
            <person name="Schmutz J."/>
            <person name="Rensing S.A."/>
        </authorList>
    </citation>
    <scope>NUCLEOTIDE SEQUENCE [LARGE SCALE GENOMIC DNA]</scope>
    <source>
        <strain evidence="10 11">cv. Gransden 2004</strain>
    </source>
</reference>
<dbReference type="GO" id="GO:0051707">
    <property type="term" value="P:response to other organism"/>
    <property type="evidence" value="ECO:0007669"/>
    <property type="project" value="UniProtKB-ARBA"/>
</dbReference>
<keyword evidence="4" id="KW-0238">DNA-binding</keyword>
<dbReference type="FunFam" id="1.10.10.60:FF:000001">
    <property type="entry name" value="MYB-related transcription factor"/>
    <property type="match status" value="1"/>
</dbReference>
<dbReference type="InterPro" id="IPR017930">
    <property type="entry name" value="Myb_dom"/>
</dbReference>
<dbReference type="Pfam" id="PF00249">
    <property type="entry name" value="Myb_DNA-binding"/>
    <property type="match status" value="2"/>
</dbReference>
<accession>A0A2K1JTM8</accession>
<evidence type="ECO:0000256" key="6">
    <source>
        <dbReference type="ARBA" id="ARBA00023242"/>
    </source>
</evidence>
<dbReference type="Gramene" id="Pp3c11_5420V3.2">
    <property type="protein sequence ID" value="Pp3c11_5420V3.2"/>
    <property type="gene ID" value="Pp3c11_5420"/>
</dbReference>
<dbReference type="Gene3D" id="1.10.10.60">
    <property type="entry name" value="Homeodomain-like"/>
    <property type="match status" value="2"/>
</dbReference>
<feature type="domain" description="Myb-like" evidence="7">
    <location>
        <begin position="11"/>
        <end position="63"/>
    </location>
</feature>
<feature type="domain" description="HTH myb-type" evidence="8">
    <location>
        <begin position="11"/>
        <end position="63"/>
    </location>
</feature>
<evidence type="ECO:0000256" key="3">
    <source>
        <dbReference type="ARBA" id="ARBA00023015"/>
    </source>
</evidence>
<keyword evidence="5" id="KW-0804">Transcription</keyword>
<keyword evidence="6" id="KW-0539">Nucleus</keyword>
<evidence type="ECO:0000259" key="8">
    <source>
        <dbReference type="PROSITE" id="PS51294"/>
    </source>
</evidence>
<protein>
    <submittedName>
        <fullName evidence="9 10">Uncharacterized protein</fullName>
    </submittedName>
</protein>
<evidence type="ECO:0000313" key="11">
    <source>
        <dbReference type="Proteomes" id="UP000006727"/>
    </source>
</evidence>
<dbReference type="Proteomes" id="UP000006727">
    <property type="component" value="Chromosome 11"/>
</dbReference>
<dbReference type="GO" id="GO:0005634">
    <property type="term" value="C:nucleus"/>
    <property type="evidence" value="ECO:0007669"/>
    <property type="project" value="UniProtKB-SubCell"/>
</dbReference>
<evidence type="ECO:0000259" key="7">
    <source>
        <dbReference type="PROSITE" id="PS50090"/>
    </source>
</evidence>
<dbReference type="CDD" id="cd00167">
    <property type="entry name" value="SANT"/>
    <property type="match status" value="2"/>
</dbReference>
<dbReference type="RefSeq" id="XP_024388129.1">
    <property type="nucleotide sequence ID" value="XM_024532361.2"/>
</dbReference>
<reference evidence="9 11" key="1">
    <citation type="journal article" date="2008" name="Science">
        <title>The Physcomitrella genome reveals evolutionary insights into the conquest of land by plants.</title>
        <authorList>
            <person name="Rensing S."/>
            <person name="Lang D."/>
            <person name="Zimmer A."/>
            <person name="Terry A."/>
            <person name="Salamov A."/>
            <person name="Shapiro H."/>
            <person name="Nishiyama T."/>
            <person name="Perroud P.-F."/>
            <person name="Lindquist E."/>
            <person name="Kamisugi Y."/>
            <person name="Tanahashi T."/>
            <person name="Sakakibara K."/>
            <person name="Fujita T."/>
            <person name="Oishi K."/>
            <person name="Shin-I T."/>
            <person name="Kuroki Y."/>
            <person name="Toyoda A."/>
            <person name="Suzuki Y."/>
            <person name="Hashimoto A."/>
            <person name="Yamaguchi K."/>
            <person name="Sugano A."/>
            <person name="Kohara Y."/>
            <person name="Fujiyama A."/>
            <person name="Anterola A."/>
            <person name="Aoki S."/>
            <person name="Ashton N."/>
            <person name="Barbazuk W.B."/>
            <person name="Barker E."/>
            <person name="Bennetzen J."/>
            <person name="Bezanilla M."/>
            <person name="Blankenship R."/>
            <person name="Cho S.H."/>
            <person name="Dutcher S."/>
            <person name="Estelle M."/>
            <person name="Fawcett J.A."/>
            <person name="Gundlach H."/>
            <person name="Hanada K."/>
            <person name="Heyl A."/>
            <person name="Hicks K.A."/>
            <person name="Hugh J."/>
            <person name="Lohr M."/>
            <person name="Mayer K."/>
            <person name="Melkozernov A."/>
            <person name="Murata T."/>
            <person name="Nelson D."/>
            <person name="Pils B."/>
            <person name="Prigge M."/>
            <person name="Reiss B."/>
            <person name="Renner T."/>
            <person name="Rombauts S."/>
            <person name="Rushton P."/>
            <person name="Sanderfoot A."/>
            <person name="Schween G."/>
            <person name="Shiu S.-H."/>
            <person name="Stueber K."/>
            <person name="Theodoulou F.L."/>
            <person name="Tu H."/>
            <person name="Van de Peer Y."/>
            <person name="Verrier P.J."/>
            <person name="Waters E."/>
            <person name="Wood A."/>
            <person name="Yang L."/>
            <person name="Cove D."/>
            <person name="Cuming A."/>
            <person name="Hasebe M."/>
            <person name="Lucas S."/>
            <person name="Mishler D.B."/>
            <person name="Reski R."/>
            <person name="Grigoriev I."/>
            <person name="Quatrano R.S."/>
            <person name="Boore J.L."/>
        </authorList>
    </citation>
    <scope>NUCLEOTIDE SEQUENCE [LARGE SCALE GENOMIC DNA]</scope>
    <source>
        <strain evidence="10 11">cv. Gransden 2004</strain>
    </source>
</reference>
<dbReference type="GeneID" id="112288298"/>